<dbReference type="EC" id="1.4.1.1" evidence="2 5"/>
<dbReference type="InterPro" id="IPR008143">
    <property type="entry name" value="Ala_DH/PNT_CS2"/>
</dbReference>
<dbReference type="Pfam" id="PF01262">
    <property type="entry name" value="AlaDh_PNT_C"/>
    <property type="match status" value="1"/>
</dbReference>
<dbReference type="RefSeq" id="WP_211549464.1">
    <property type="nucleotide sequence ID" value="NZ_JAGTUF010000012.1"/>
</dbReference>
<dbReference type="Proteomes" id="UP000680714">
    <property type="component" value="Unassembled WGS sequence"/>
</dbReference>
<dbReference type="InterPro" id="IPR007886">
    <property type="entry name" value="AlaDH/PNT_N"/>
</dbReference>
<dbReference type="InterPro" id="IPR007698">
    <property type="entry name" value="AlaDH/PNT_NAD(H)-bd"/>
</dbReference>
<dbReference type="SUPFAM" id="SSF51735">
    <property type="entry name" value="NAD(P)-binding Rossmann-fold domains"/>
    <property type="match status" value="1"/>
</dbReference>
<accession>A0ABS5IDR8</accession>
<keyword evidence="4 5" id="KW-0520">NAD</keyword>
<evidence type="ECO:0000313" key="8">
    <source>
        <dbReference type="EMBL" id="MBR9972577.1"/>
    </source>
</evidence>
<evidence type="ECO:0000313" key="9">
    <source>
        <dbReference type="Proteomes" id="UP000680714"/>
    </source>
</evidence>
<dbReference type="NCBIfam" id="TIGR00518">
    <property type="entry name" value="alaDH"/>
    <property type="match status" value="1"/>
</dbReference>
<dbReference type="SUPFAM" id="SSF52283">
    <property type="entry name" value="Formate/glycerate dehydrogenase catalytic domain-like"/>
    <property type="match status" value="1"/>
</dbReference>
<dbReference type="PANTHER" id="PTHR42795">
    <property type="entry name" value="ALANINE DEHYDROGENASE"/>
    <property type="match status" value="1"/>
</dbReference>
<evidence type="ECO:0000259" key="6">
    <source>
        <dbReference type="SMART" id="SM01002"/>
    </source>
</evidence>
<name>A0ABS5IDR8_9PROT</name>
<dbReference type="Gene3D" id="3.40.50.720">
    <property type="entry name" value="NAD(P)-binding Rossmann-like Domain"/>
    <property type="match status" value="2"/>
</dbReference>
<reference evidence="8 9" key="1">
    <citation type="submission" date="2021-04" db="EMBL/GenBank/DDBJ databases">
        <title>Magnetospirillum sulfuroxidans sp. nov., a facultative chemolithoautotrophic sulfur-oxidizing alphaproteobacterium isolated from freshwater sediment and proposals for Paramagetospirillum gen. nov., and Magnetospirillaceae fam. nov.</title>
        <authorList>
            <person name="Koziaeva V."/>
            <person name="Geelhoed J.S."/>
            <person name="Sorokin D.Y."/>
            <person name="Grouzdev D.S."/>
        </authorList>
    </citation>
    <scope>NUCLEOTIDE SEQUENCE [LARGE SCALE GENOMIC DNA]</scope>
    <source>
        <strain evidence="8 9">J10</strain>
    </source>
</reference>
<evidence type="ECO:0000256" key="2">
    <source>
        <dbReference type="ARBA" id="ARBA00012897"/>
    </source>
</evidence>
<dbReference type="Pfam" id="PF05222">
    <property type="entry name" value="AlaDh_PNT_N"/>
    <property type="match status" value="1"/>
</dbReference>
<gene>
    <name evidence="8" type="primary">ald</name>
    <name evidence="8" type="ORF">KEC16_12705</name>
</gene>
<dbReference type="PIRSF" id="PIRSF000183">
    <property type="entry name" value="Alanine_dh"/>
    <property type="match status" value="1"/>
</dbReference>
<evidence type="ECO:0000256" key="5">
    <source>
        <dbReference type="PIRNR" id="PIRNR000183"/>
    </source>
</evidence>
<evidence type="ECO:0000256" key="4">
    <source>
        <dbReference type="ARBA" id="ARBA00023027"/>
    </source>
</evidence>
<dbReference type="PROSITE" id="PS00837">
    <property type="entry name" value="ALADH_PNT_2"/>
    <property type="match status" value="1"/>
</dbReference>
<organism evidence="8 9">
    <name type="scientific">Magnetospirillum sulfuroxidans</name>
    <dbReference type="NCBI Taxonomy" id="611300"/>
    <lineage>
        <taxon>Bacteria</taxon>
        <taxon>Pseudomonadati</taxon>
        <taxon>Pseudomonadota</taxon>
        <taxon>Alphaproteobacteria</taxon>
        <taxon>Rhodospirillales</taxon>
        <taxon>Rhodospirillaceae</taxon>
        <taxon>Magnetospirillum</taxon>
    </lineage>
</organism>
<proteinExistence type="inferred from homology"/>
<dbReference type="SMART" id="SM01002">
    <property type="entry name" value="AlaDh_PNT_C"/>
    <property type="match status" value="1"/>
</dbReference>
<evidence type="ECO:0000259" key="7">
    <source>
        <dbReference type="SMART" id="SM01003"/>
    </source>
</evidence>
<comment type="catalytic activity">
    <reaction evidence="5">
        <text>L-alanine + NAD(+) + H2O = pyruvate + NH4(+) + NADH + H(+)</text>
        <dbReference type="Rhea" id="RHEA:18405"/>
        <dbReference type="ChEBI" id="CHEBI:15361"/>
        <dbReference type="ChEBI" id="CHEBI:15377"/>
        <dbReference type="ChEBI" id="CHEBI:15378"/>
        <dbReference type="ChEBI" id="CHEBI:28938"/>
        <dbReference type="ChEBI" id="CHEBI:57540"/>
        <dbReference type="ChEBI" id="CHEBI:57945"/>
        <dbReference type="ChEBI" id="CHEBI:57972"/>
        <dbReference type="EC" id="1.4.1.1"/>
    </reaction>
</comment>
<evidence type="ECO:0000256" key="1">
    <source>
        <dbReference type="ARBA" id="ARBA00005689"/>
    </source>
</evidence>
<dbReference type="InterPro" id="IPR036291">
    <property type="entry name" value="NAD(P)-bd_dom_sf"/>
</dbReference>
<protein>
    <recommendedName>
        <fullName evidence="2 5">Alanine dehydrogenase</fullName>
        <ecNumber evidence="2 5">1.4.1.1</ecNumber>
    </recommendedName>
</protein>
<dbReference type="CDD" id="cd05305">
    <property type="entry name" value="L-AlaDH"/>
    <property type="match status" value="1"/>
</dbReference>
<dbReference type="GO" id="GO:0000286">
    <property type="term" value="F:alanine dehydrogenase activity"/>
    <property type="evidence" value="ECO:0007669"/>
    <property type="project" value="UniProtKB-EC"/>
</dbReference>
<feature type="domain" description="Alanine dehydrogenase/pyridine nucleotide transhydrogenase NAD(H)-binding" evidence="6">
    <location>
        <begin position="149"/>
        <end position="297"/>
    </location>
</feature>
<dbReference type="EMBL" id="JAGTUF010000012">
    <property type="protein sequence ID" value="MBR9972577.1"/>
    <property type="molecule type" value="Genomic_DNA"/>
</dbReference>
<evidence type="ECO:0000256" key="3">
    <source>
        <dbReference type="ARBA" id="ARBA00023002"/>
    </source>
</evidence>
<keyword evidence="3 5" id="KW-0560">Oxidoreductase</keyword>
<feature type="domain" description="Alanine dehydrogenase/pyridine nucleotide transhydrogenase N-terminal" evidence="7">
    <location>
        <begin position="4"/>
        <end position="137"/>
    </location>
</feature>
<dbReference type="SMART" id="SM01003">
    <property type="entry name" value="AlaDh_PNT_N"/>
    <property type="match status" value="1"/>
</dbReference>
<comment type="similarity">
    <text evidence="1 5">Belongs to the AlaDH/PNT family.</text>
</comment>
<dbReference type="PANTHER" id="PTHR42795:SF1">
    <property type="entry name" value="ALANINE DEHYDROGENASE"/>
    <property type="match status" value="1"/>
</dbReference>
<keyword evidence="9" id="KW-1185">Reference proteome</keyword>
<comment type="caution">
    <text evidence="8">The sequence shown here is derived from an EMBL/GenBank/DDBJ whole genome shotgun (WGS) entry which is preliminary data.</text>
</comment>
<dbReference type="InterPro" id="IPR008141">
    <property type="entry name" value="Ala_DH"/>
</dbReference>
<sequence length="376" mass="38716">MRVGVPTEIKTHEYRVGLVPAAVRELVNHGHQVTVQSGAGLGIGCDDQSYRLAGAEIAADAAGVFATADMILKVKEPQPAEYGLLRPGQVLFTYLHLAPDPKQTQALLHSGCTAIAYETVTDAQGGLPLLAPMSEVAGRMAVQVGAHCLEKEQGGAGVLLGGVPGVMAGHVVVLGGGVVGANAARMALGLGARVTILDKSLSRLRHLDEIFGNRLMTAYATADAIEHLLPQADLLIGAVLIPGAAAPRLVSAAGVASMRPGSVIVDVAIDQGGCIATSRPTSHAQPTYVESGVVHYCVTNMPGAVARTSAFALGHATLPFVLALADKGWARALAEDPHLKAGLNIHSGNVTHEAVARALGLGYLDPEVALTRQQGQ</sequence>